<dbReference type="RefSeq" id="WP_344510180.1">
    <property type="nucleotide sequence ID" value="NZ_BAAATU010000015.1"/>
</dbReference>
<comment type="caution">
    <text evidence="1">The sequence shown here is derived from an EMBL/GenBank/DDBJ whole genome shotgun (WGS) entry which is preliminary data.</text>
</comment>
<dbReference type="Gene3D" id="1.20.120.450">
    <property type="entry name" value="dinb family like domain"/>
    <property type="match status" value="1"/>
</dbReference>
<evidence type="ECO:0000313" key="1">
    <source>
        <dbReference type="EMBL" id="MFC5914351.1"/>
    </source>
</evidence>
<sequence>MERSWFRRVLADEVAPPHRPGPNPGGFDAAVRIWHEECVRSRATAGAAGSLDITGSPGDEVVSLRYVLTHMIEEYARHNGQADLARERVDGTTGE</sequence>
<dbReference type="EMBL" id="JBHSPU010000013">
    <property type="protein sequence ID" value="MFC5914351.1"/>
    <property type="molecule type" value="Genomic_DNA"/>
</dbReference>
<accession>A0ABW1GKC4</accession>
<organism evidence="1 2">
    <name type="scientific">Streptomyces pulveraceus</name>
    <dbReference type="NCBI Taxonomy" id="68258"/>
    <lineage>
        <taxon>Bacteria</taxon>
        <taxon>Bacillati</taxon>
        <taxon>Actinomycetota</taxon>
        <taxon>Actinomycetes</taxon>
        <taxon>Kitasatosporales</taxon>
        <taxon>Streptomycetaceae</taxon>
        <taxon>Streptomyces</taxon>
    </lineage>
</organism>
<dbReference type="SUPFAM" id="SSF109854">
    <property type="entry name" value="DinB/YfiT-like putative metalloenzymes"/>
    <property type="match status" value="1"/>
</dbReference>
<dbReference type="InterPro" id="IPR034660">
    <property type="entry name" value="DinB/YfiT-like"/>
</dbReference>
<gene>
    <name evidence="1" type="ORF">ACFP1B_13050</name>
</gene>
<keyword evidence="2" id="KW-1185">Reference proteome</keyword>
<protein>
    <submittedName>
        <fullName evidence="1">DUF664 domain-containing protein</fullName>
    </submittedName>
</protein>
<dbReference type="Proteomes" id="UP001596200">
    <property type="component" value="Unassembled WGS sequence"/>
</dbReference>
<name>A0ABW1GKC4_9ACTN</name>
<evidence type="ECO:0000313" key="2">
    <source>
        <dbReference type="Proteomes" id="UP001596200"/>
    </source>
</evidence>
<proteinExistence type="predicted"/>
<reference evidence="2" key="1">
    <citation type="journal article" date="2019" name="Int. J. Syst. Evol. Microbiol.">
        <title>The Global Catalogue of Microorganisms (GCM) 10K type strain sequencing project: providing services to taxonomists for standard genome sequencing and annotation.</title>
        <authorList>
            <consortium name="The Broad Institute Genomics Platform"/>
            <consortium name="The Broad Institute Genome Sequencing Center for Infectious Disease"/>
            <person name="Wu L."/>
            <person name="Ma J."/>
        </authorList>
    </citation>
    <scope>NUCLEOTIDE SEQUENCE [LARGE SCALE GENOMIC DNA]</scope>
    <source>
        <strain evidence="2">JCM 4147</strain>
    </source>
</reference>
<dbReference type="InterPro" id="IPR007061">
    <property type="entry name" value="MST-like"/>
</dbReference>
<dbReference type="Pfam" id="PF04978">
    <property type="entry name" value="MST"/>
    <property type="match status" value="1"/>
</dbReference>